<comment type="subunit">
    <text evidence="4">Interacts with translational regulator CsrA and flagellin(s).</text>
</comment>
<comment type="similarity">
    <text evidence="4">Belongs to the FliW family.</text>
</comment>
<evidence type="ECO:0000256" key="4">
    <source>
        <dbReference type="HAMAP-Rule" id="MF_01185"/>
    </source>
</evidence>
<keyword evidence="4" id="KW-0143">Chaperone</keyword>
<reference evidence="7" key="1">
    <citation type="submission" date="2020-06" db="EMBL/GenBank/DDBJ databases">
        <title>Draft genomic sequence of Geomonas sp. Red330.</title>
        <authorList>
            <person name="Itoh H."/>
            <person name="Zhenxing X."/>
            <person name="Ushijima N."/>
            <person name="Masuda Y."/>
            <person name="Shiratori Y."/>
            <person name="Senoo K."/>
        </authorList>
    </citation>
    <scope>NUCLEOTIDE SEQUENCE [LARGE SCALE GENOMIC DNA]</scope>
    <source>
        <strain evidence="7">Red330</strain>
    </source>
</reference>
<dbReference type="Pfam" id="PF02623">
    <property type="entry name" value="FliW"/>
    <property type="match status" value="1"/>
</dbReference>
<evidence type="ECO:0000256" key="1">
    <source>
        <dbReference type="ARBA" id="ARBA00022490"/>
    </source>
</evidence>
<dbReference type="SUPFAM" id="SSF141457">
    <property type="entry name" value="BH3618-like"/>
    <property type="match status" value="1"/>
</dbReference>
<evidence type="ECO:0000256" key="5">
    <source>
        <dbReference type="SAM" id="MobiDB-lite"/>
    </source>
</evidence>
<evidence type="ECO:0000256" key="3">
    <source>
        <dbReference type="ARBA" id="ARBA00022845"/>
    </source>
</evidence>
<dbReference type="InterPro" id="IPR003775">
    <property type="entry name" value="Flagellar_assembly_factor_FliW"/>
</dbReference>
<keyword evidence="1 4" id="KW-0963">Cytoplasm</keyword>
<dbReference type="GO" id="GO:0006417">
    <property type="term" value="P:regulation of translation"/>
    <property type="evidence" value="ECO:0007669"/>
    <property type="project" value="UniProtKB-KW"/>
</dbReference>
<keyword evidence="7" id="KW-1185">Reference proteome</keyword>
<feature type="region of interest" description="Disordered" evidence="5">
    <location>
        <begin position="136"/>
        <end position="162"/>
    </location>
</feature>
<name>A0A6V8MGC9_9BACT</name>
<dbReference type="EMBL" id="BLXX01000003">
    <property type="protein sequence ID" value="GFO59040.1"/>
    <property type="molecule type" value="Genomic_DNA"/>
</dbReference>
<dbReference type="GO" id="GO:0005737">
    <property type="term" value="C:cytoplasm"/>
    <property type="evidence" value="ECO:0007669"/>
    <property type="project" value="UniProtKB-SubCell"/>
</dbReference>
<accession>A0A6V8MGC9</accession>
<dbReference type="GO" id="GO:0044780">
    <property type="term" value="P:bacterial-type flagellum assembly"/>
    <property type="evidence" value="ECO:0007669"/>
    <property type="project" value="UniProtKB-UniRule"/>
</dbReference>
<sequence length="162" mass="17750">MQVQTARFGALEIEESKVVEMPQGMLGFAGTRFVLLTPPNLGPFCWLQSVGQPELAFVVTDAKHWFPRMEFRLTAEECSSLELGEAGAVVFLLVVTMAKDPKQITANLRGPIALNPERQIARQIVFEGETYPTRQPLFAPQESVKGGRRSGKKPAPGAVQPA</sequence>
<comment type="subcellular location">
    <subcellularLocation>
        <location evidence="4">Cytoplasm</location>
    </subcellularLocation>
</comment>
<evidence type="ECO:0000313" key="6">
    <source>
        <dbReference type="EMBL" id="GFO59040.1"/>
    </source>
</evidence>
<keyword evidence="6" id="KW-0969">Cilium</keyword>
<gene>
    <name evidence="4 6" type="primary">fliW</name>
    <name evidence="6" type="ORF">GMST_13650</name>
</gene>
<evidence type="ECO:0000256" key="2">
    <source>
        <dbReference type="ARBA" id="ARBA00022795"/>
    </source>
</evidence>
<keyword evidence="3 4" id="KW-0810">Translation regulation</keyword>
<dbReference type="Proteomes" id="UP000556026">
    <property type="component" value="Unassembled WGS sequence"/>
</dbReference>
<dbReference type="HAMAP" id="MF_01185">
    <property type="entry name" value="FliW"/>
    <property type="match status" value="1"/>
</dbReference>
<comment type="function">
    <text evidence="4">Acts as an anti-CsrA protein, binds CsrA and prevents it from repressing translation of its target genes, one of which is flagellin. Binds to flagellin and participates in the assembly of the flagellum.</text>
</comment>
<keyword evidence="2 4" id="KW-1005">Bacterial flagellum biogenesis</keyword>
<keyword evidence="6" id="KW-0966">Cell projection</keyword>
<comment type="caution">
    <text evidence="6">The sequence shown here is derived from an EMBL/GenBank/DDBJ whole genome shotgun (WGS) entry which is preliminary data.</text>
</comment>
<dbReference type="InterPro" id="IPR024046">
    <property type="entry name" value="Flagellar_assmbl_FliW_dom_sf"/>
</dbReference>
<dbReference type="AlphaFoldDB" id="A0A6V8MGC9"/>
<keyword evidence="6" id="KW-0282">Flagellum</keyword>
<dbReference type="RefSeq" id="WP_183353888.1">
    <property type="nucleotide sequence ID" value="NZ_BLXX01000003.1"/>
</dbReference>
<proteinExistence type="inferred from homology"/>
<dbReference type="PANTHER" id="PTHR39190">
    <property type="entry name" value="FLAGELLAR ASSEMBLY FACTOR FLIW"/>
    <property type="match status" value="1"/>
</dbReference>
<evidence type="ECO:0000313" key="7">
    <source>
        <dbReference type="Proteomes" id="UP000556026"/>
    </source>
</evidence>
<dbReference type="Gene3D" id="2.30.290.10">
    <property type="entry name" value="BH3618-like"/>
    <property type="match status" value="1"/>
</dbReference>
<protein>
    <recommendedName>
        <fullName evidence="4">Flagellar assembly factor FliW</fullName>
    </recommendedName>
</protein>
<dbReference type="PANTHER" id="PTHR39190:SF1">
    <property type="entry name" value="FLAGELLAR ASSEMBLY FACTOR FLIW"/>
    <property type="match status" value="1"/>
</dbReference>
<organism evidence="6 7">
    <name type="scientific">Geomonas silvestris</name>
    <dbReference type="NCBI Taxonomy" id="2740184"/>
    <lineage>
        <taxon>Bacteria</taxon>
        <taxon>Pseudomonadati</taxon>
        <taxon>Thermodesulfobacteriota</taxon>
        <taxon>Desulfuromonadia</taxon>
        <taxon>Geobacterales</taxon>
        <taxon>Geobacteraceae</taxon>
        <taxon>Geomonas</taxon>
    </lineage>
</organism>